<reference evidence="3" key="4">
    <citation type="submission" date="2019-05" db="EMBL/GenBank/DDBJ databases">
        <authorList>
            <person name="Ashton P.M."/>
            <person name="Dallman T."/>
            <person name="Nair S."/>
            <person name="De Pinna E."/>
            <person name="Peters T."/>
            <person name="Grant K."/>
        </authorList>
    </citation>
    <scope>NUCLEOTIDE SEQUENCE</scope>
    <source>
        <strain evidence="3">741674</strain>
    </source>
</reference>
<dbReference type="Proteomes" id="UP000034636">
    <property type="component" value="Plasmid pYU39_4.8"/>
</dbReference>
<dbReference type="EMBL" id="DAAGXU010000108">
    <property type="protein sequence ID" value="HAB5000954.1"/>
    <property type="molecule type" value="Genomic_DNA"/>
</dbReference>
<feature type="transmembrane region" description="Helical" evidence="1">
    <location>
        <begin position="97"/>
        <end position="119"/>
    </location>
</feature>
<dbReference type="EMBL" id="AAMGJM010000031">
    <property type="protein sequence ID" value="EDH0976512.1"/>
    <property type="molecule type" value="Genomic_DNA"/>
</dbReference>
<geneLocation type="plasmid" evidence="2 17">
    <name>pYU39_4.8</name>
</geneLocation>
<organism evidence="2 17">
    <name type="scientific">Salmonella typhimurium</name>
    <dbReference type="NCBI Taxonomy" id="90371"/>
    <lineage>
        <taxon>Bacteria</taxon>
        <taxon>Pseudomonadati</taxon>
        <taxon>Pseudomonadota</taxon>
        <taxon>Gammaproteobacteria</taxon>
        <taxon>Enterobacterales</taxon>
        <taxon>Enterobacteriaceae</taxon>
        <taxon>Salmonella</taxon>
    </lineage>
</organism>
<evidence type="ECO:0000313" key="12">
    <source>
        <dbReference type="EMBL" id="HAD1549521.1"/>
    </source>
</evidence>
<evidence type="ECO:0000313" key="4">
    <source>
        <dbReference type="EMBL" id="EDH0976512.1"/>
    </source>
</evidence>
<sequence>MSNLLQMGTDFEKKLKERAASTENMLNSEFRKLEESVDKALSLNRQKIRDAISEHTTSVKQQLDTLSTTVSTQLSTTEAELSRQQKNLLWQVIKGRVLFPALTALSVTGGIFLGCWGLIQWQESRIAKNILTIREQENTLAKLEAKTWGVTFVNGENGKFLVLPDGVKGENTWTVGDKNAVRLVRE</sequence>
<evidence type="ECO:0000313" key="5">
    <source>
        <dbReference type="EMBL" id="HAB5000954.1"/>
    </source>
</evidence>
<name>A0A0F7JE95_SALTM</name>
<evidence type="ECO:0000313" key="17">
    <source>
        <dbReference type="Proteomes" id="UP000034636"/>
    </source>
</evidence>
<evidence type="ECO:0000313" key="8">
    <source>
        <dbReference type="EMBL" id="HAD0121793.1"/>
    </source>
</evidence>
<evidence type="ECO:0000313" key="14">
    <source>
        <dbReference type="EMBL" id="HAE4757760.1"/>
    </source>
</evidence>
<reference evidence="13" key="3">
    <citation type="submission" date="2018-07" db="EMBL/GenBank/DDBJ databases">
        <authorList>
            <consortium name="NCBI Pathogen Detection Project"/>
        </authorList>
    </citation>
    <scope>NUCLEOTIDE SEQUENCE</scope>
    <source>
        <strain evidence="15">1732</strain>
        <strain evidence="14">2011-60-1822-1</strain>
        <strain evidence="16">C2364</strain>
        <strain evidence="7">CO106</strain>
        <strain evidence="8">DT120</strain>
        <strain evidence="9">PO1140</strain>
        <strain evidence="5">Salmonella enterica</strain>
        <strain evidence="11">SSI_AA455</strain>
        <strain evidence="10">SSI_AA456</strain>
        <strain evidence="12">SSI_AA674</strain>
    </source>
</reference>
<reference evidence="5" key="2">
    <citation type="journal article" date="2018" name="Genome Biol.">
        <title>SKESA: strategic k-mer extension for scrupulous assemblies.</title>
        <authorList>
            <person name="Souvorov A."/>
            <person name="Agarwala R."/>
            <person name="Lipman D.J."/>
        </authorList>
    </citation>
    <scope>NUCLEOTIDE SEQUENCE</scope>
    <source>
        <strain evidence="15">1732</strain>
        <strain evidence="14">2011-60-1822-1</strain>
        <strain evidence="16">C2364</strain>
        <strain evidence="7">CO106</strain>
        <strain evidence="8">DT120</strain>
        <strain evidence="9">PO1140</strain>
        <strain evidence="5">Salmonella enterica</strain>
        <strain evidence="11">SSI_AA455</strain>
        <strain evidence="10">SSI_AA456</strain>
        <strain evidence="12">SSI_AA674</strain>
    </source>
</reference>
<accession>A0A0F7JE95</accession>
<dbReference type="EMBL" id="DAANND010000073">
    <property type="protein sequence ID" value="HAD0567973.1"/>
    <property type="molecule type" value="Genomic_DNA"/>
</dbReference>
<evidence type="ECO:0000313" key="2">
    <source>
        <dbReference type="EMBL" id="AKH10526.1"/>
    </source>
</evidence>
<evidence type="ECO:0000313" key="9">
    <source>
        <dbReference type="EMBL" id="HAD0567973.1"/>
    </source>
</evidence>
<keyword evidence="2" id="KW-0614">Plasmid</keyword>
<proteinExistence type="predicted"/>
<dbReference type="AlphaFoldDB" id="A0A0F7JE95"/>
<dbReference type="EMBL" id="DAAZDL010000260">
    <property type="protein sequence ID" value="HAG6949455.1"/>
    <property type="molecule type" value="Genomic_DNA"/>
</dbReference>
<reference evidence="2 17" key="1">
    <citation type="journal article" date="2015" name="Genome Announc.">
        <title>Complete Genome Sequencing of a Multidrug-Resistant and Human-Invasive Salmonella enterica Serovar Typhimurium Strain of the Emerging Sequence Type 213 Genotype.</title>
        <authorList>
            <person name="Calva E."/>
            <person name="Silva C."/>
            <person name="Zaidi M.B."/>
            <person name="Sanchez-Flores A."/>
            <person name="Estrada K."/>
            <person name="Silva G.G."/>
            <person name="Soto-Jimenez L.M."/>
            <person name="Wiesner M."/>
            <person name="Fernandez-Mora M."/>
            <person name="Edwards R.A."/>
            <person name="Vinuesa P."/>
        </authorList>
    </citation>
    <scope>NUCLEOTIDE SEQUENCE [LARGE SCALE GENOMIC DNA]</scope>
    <source>
        <strain evidence="2 17">YU39</strain>
        <plasmid evidence="2 17">pYU39_4.8</plasmid>
    </source>
</reference>
<dbReference type="EMBL" id="DAANIZ010000060">
    <property type="protein sequence ID" value="HAD0075457.1"/>
    <property type="molecule type" value="Genomic_DNA"/>
</dbReference>
<dbReference type="EMBL" id="AAJEEL010000080">
    <property type="protein sequence ID" value="ECK9671874.1"/>
    <property type="molecule type" value="Genomic_DNA"/>
</dbReference>
<evidence type="ECO:0000313" key="7">
    <source>
        <dbReference type="EMBL" id="HAD0075457.1"/>
    </source>
</evidence>
<evidence type="ECO:0000313" key="16">
    <source>
        <dbReference type="EMBL" id="HAG6949455.1"/>
    </source>
</evidence>
<evidence type="ECO:0000313" key="3">
    <source>
        <dbReference type="EMBL" id="ECK9671874.1"/>
    </source>
</evidence>
<dbReference type="InterPro" id="IPR006922">
    <property type="entry name" value="MbeB-like"/>
</dbReference>
<dbReference type="EMBL" id="DAANJI010000063">
    <property type="protein sequence ID" value="HAD0121793.1"/>
    <property type="molecule type" value="Genomic_DNA"/>
</dbReference>
<dbReference type="EMBL" id="DAANOS010000034">
    <property type="protein sequence ID" value="HAD0744390.1"/>
    <property type="molecule type" value="Genomic_DNA"/>
</dbReference>
<dbReference type="EMBL" id="DAAHFM010000040">
    <property type="protein sequence ID" value="HAB5897771.1"/>
    <property type="molecule type" value="Genomic_DNA"/>
</dbReference>
<dbReference type="EMBL" id="DAATCC010000061">
    <property type="protein sequence ID" value="HAE7984944.1"/>
    <property type="molecule type" value="Genomic_DNA"/>
</dbReference>
<gene>
    <name evidence="2" type="primary">mobB_2</name>
    <name evidence="3" type="ORF">FE758_24620</name>
    <name evidence="16" type="ORF">G0K88_004542</name>
    <name evidence="7" type="ORF">G0L67_22660</name>
    <name evidence="8" type="ORF">G0L68_23540</name>
    <name evidence="9" type="ORF">G0M14_23975</name>
    <name evidence="11" type="ORF">G0O31_24465</name>
    <name evidence="10" type="ORF">G0O43_24250</name>
    <name evidence="12" type="ORF">G0P67_24660</name>
    <name evidence="13" type="ORF">G3V21_004691</name>
    <name evidence="14" type="ORF">G4D46_004874</name>
    <name evidence="15" type="ORF">G4P91_004882</name>
    <name evidence="5" type="ORF">GB076_23870</name>
    <name evidence="6" type="ORF">GB342_23975</name>
    <name evidence="4" type="ORF">GCZ80_23620</name>
    <name evidence="2" type="ORF">SE14_05202</name>
</gene>
<keyword evidence="1" id="KW-1133">Transmembrane helix</keyword>
<evidence type="ECO:0000313" key="6">
    <source>
        <dbReference type="EMBL" id="HAB5897771.1"/>
    </source>
</evidence>
<dbReference type="RefSeq" id="WP_000067488.1">
    <property type="nucleotide sequence ID" value="NZ_CBDFRU010000041.1"/>
</dbReference>
<dbReference type="EMBL" id="DAARCM010000155">
    <property type="protein sequence ID" value="HAE1859955.1"/>
    <property type="molecule type" value="Genomic_DNA"/>
</dbReference>
<protein>
    <submittedName>
        <fullName evidence="2">MobB</fullName>
    </submittedName>
    <submittedName>
        <fullName evidence="3">Mobilization protein</fullName>
    </submittedName>
</protein>
<dbReference type="EMBL" id="DAANVG010000045">
    <property type="protein sequence ID" value="HAD1549521.1"/>
    <property type="molecule type" value="Genomic_DNA"/>
</dbReference>
<keyword evidence="1" id="KW-0812">Transmembrane</keyword>
<dbReference type="EMBL" id="DAANOT010000043">
    <property type="protein sequence ID" value="HAD0894852.1"/>
    <property type="molecule type" value="Genomic_DNA"/>
</dbReference>
<dbReference type="EMBL" id="CP011433">
    <property type="protein sequence ID" value="AKH10526.1"/>
    <property type="molecule type" value="Genomic_DNA"/>
</dbReference>
<evidence type="ECO:0000313" key="11">
    <source>
        <dbReference type="EMBL" id="HAD0894852.1"/>
    </source>
</evidence>
<evidence type="ECO:0000313" key="15">
    <source>
        <dbReference type="EMBL" id="HAE7984944.1"/>
    </source>
</evidence>
<evidence type="ECO:0000313" key="10">
    <source>
        <dbReference type="EMBL" id="HAD0744390.1"/>
    </source>
</evidence>
<dbReference type="EMBL" id="DAASAX010000062">
    <property type="protein sequence ID" value="HAE4757760.1"/>
    <property type="molecule type" value="Genomic_DNA"/>
</dbReference>
<evidence type="ECO:0000313" key="13">
    <source>
        <dbReference type="EMBL" id="HAE1859955.1"/>
    </source>
</evidence>
<keyword evidence="1" id="KW-0472">Membrane</keyword>
<evidence type="ECO:0000256" key="1">
    <source>
        <dbReference type="SAM" id="Phobius"/>
    </source>
</evidence>
<reference evidence="4" key="5">
    <citation type="submission" date="2019-10" db="EMBL/GenBank/DDBJ databases">
        <authorList>
            <consortium name="Veterinary Laboratory Investigation and Response Network"/>
        </authorList>
    </citation>
    <scope>NUCLEOTIDE SEQUENCE</scope>
    <source>
        <strain evidence="4">SAL-19-VL-WA-KY-0005</strain>
    </source>
</reference>
<dbReference type="Pfam" id="PF04837">
    <property type="entry name" value="MbeB_N"/>
    <property type="match status" value="1"/>
</dbReference>